<dbReference type="Proteomes" id="UP001597540">
    <property type="component" value="Unassembled WGS sequence"/>
</dbReference>
<evidence type="ECO:0000313" key="1">
    <source>
        <dbReference type="EMBL" id="MFD2699247.1"/>
    </source>
</evidence>
<dbReference type="RefSeq" id="WP_379260137.1">
    <property type="nucleotide sequence ID" value="NZ_JBHUMJ010000002.1"/>
</dbReference>
<comment type="caution">
    <text evidence="1">The sequence shown here is derived from an EMBL/GenBank/DDBJ whole genome shotgun (WGS) entry which is preliminary data.</text>
</comment>
<sequence length="168" mass="18900">MQRRTQLRSNLEPAHKFLLRSFTLTNECPAATHAGLLTSRPFQSKMRKGWLSSLAPLRSERKVIGRSGALVSGREWLPSYLIICHSRTRTIGRNFRERSTLEPRQVLYFTASPSPKSVRLLHTPGLSPLPIEDEEGMALLRWLPCGVSEKLSGEAERSYLGGNGFLLI</sequence>
<dbReference type="EMBL" id="JBHUMJ010000002">
    <property type="protein sequence ID" value="MFD2699247.1"/>
    <property type="molecule type" value="Genomic_DNA"/>
</dbReference>
<gene>
    <name evidence="1" type="ORF">ACFSVM_02080</name>
</gene>
<name>A0ABW5SKF9_9BACL</name>
<reference evidence="2" key="1">
    <citation type="journal article" date="2019" name="Int. J. Syst. Evol. Microbiol.">
        <title>The Global Catalogue of Microorganisms (GCM) 10K type strain sequencing project: providing services to taxonomists for standard genome sequencing and annotation.</title>
        <authorList>
            <consortium name="The Broad Institute Genomics Platform"/>
            <consortium name="The Broad Institute Genome Sequencing Center for Infectious Disease"/>
            <person name="Wu L."/>
            <person name="Ma J."/>
        </authorList>
    </citation>
    <scope>NUCLEOTIDE SEQUENCE [LARGE SCALE GENOMIC DNA]</scope>
    <source>
        <strain evidence="2">KCTC 33849</strain>
    </source>
</reference>
<organism evidence="1 2">
    <name type="scientific">Paenibacillus shunpengii</name>
    <dbReference type="NCBI Taxonomy" id="2054424"/>
    <lineage>
        <taxon>Bacteria</taxon>
        <taxon>Bacillati</taxon>
        <taxon>Bacillota</taxon>
        <taxon>Bacilli</taxon>
        <taxon>Bacillales</taxon>
        <taxon>Paenibacillaceae</taxon>
        <taxon>Paenibacillus</taxon>
    </lineage>
</organism>
<proteinExistence type="predicted"/>
<evidence type="ECO:0000313" key="2">
    <source>
        <dbReference type="Proteomes" id="UP001597540"/>
    </source>
</evidence>
<keyword evidence="2" id="KW-1185">Reference proteome</keyword>
<protein>
    <submittedName>
        <fullName evidence="1">Uncharacterized protein</fullName>
    </submittedName>
</protein>
<accession>A0ABW5SKF9</accession>